<dbReference type="AlphaFoldDB" id="A0AAV7KHN4"/>
<evidence type="ECO:0000259" key="3">
    <source>
        <dbReference type="PROSITE" id="PS51253"/>
    </source>
</evidence>
<evidence type="ECO:0000256" key="2">
    <source>
        <dbReference type="SAM" id="MobiDB-lite"/>
    </source>
</evidence>
<dbReference type="EMBL" id="JAKMXF010000031">
    <property type="protein sequence ID" value="KAI6660644.1"/>
    <property type="molecule type" value="Genomic_DNA"/>
</dbReference>
<dbReference type="Pfam" id="PF03221">
    <property type="entry name" value="HTH_Tnp_Tc5"/>
    <property type="match status" value="1"/>
</dbReference>
<feature type="domain" description="HTH CENPB-type" evidence="3">
    <location>
        <begin position="65"/>
        <end position="145"/>
    </location>
</feature>
<dbReference type="Gene3D" id="1.10.10.60">
    <property type="entry name" value="Homeodomain-like"/>
    <property type="match status" value="2"/>
</dbReference>
<keyword evidence="5" id="KW-1185">Reference proteome</keyword>
<protein>
    <submittedName>
        <fullName evidence="4">Tigger transposable element derived 6-like protein</fullName>
    </submittedName>
</protein>
<dbReference type="Proteomes" id="UP001165289">
    <property type="component" value="Unassembled WGS sequence"/>
</dbReference>
<evidence type="ECO:0000313" key="4">
    <source>
        <dbReference type="EMBL" id="KAI6660644.1"/>
    </source>
</evidence>
<dbReference type="GO" id="GO:0005634">
    <property type="term" value="C:nucleus"/>
    <property type="evidence" value="ECO:0007669"/>
    <property type="project" value="TreeGrafter"/>
</dbReference>
<comment type="caution">
    <text evidence="4">The sequence shown here is derived from an EMBL/GenBank/DDBJ whole genome shotgun (WGS) entry which is preliminary data.</text>
</comment>
<reference evidence="4 5" key="1">
    <citation type="journal article" date="2023" name="BMC Biol.">
        <title>The compact genome of the sponge Oopsacas minuta (Hexactinellida) is lacking key metazoan core genes.</title>
        <authorList>
            <person name="Santini S."/>
            <person name="Schenkelaars Q."/>
            <person name="Jourda C."/>
            <person name="Duchesne M."/>
            <person name="Belahbib H."/>
            <person name="Rocher C."/>
            <person name="Selva M."/>
            <person name="Riesgo A."/>
            <person name="Vervoort M."/>
            <person name="Leys S.P."/>
            <person name="Kodjabachian L."/>
            <person name="Le Bivic A."/>
            <person name="Borchiellini C."/>
            <person name="Claverie J.M."/>
            <person name="Renard E."/>
        </authorList>
    </citation>
    <scope>NUCLEOTIDE SEQUENCE [LARGE SCALE GENOMIC DNA]</scope>
    <source>
        <strain evidence="4">SPO-2</strain>
    </source>
</reference>
<name>A0AAV7KHN4_9METZ</name>
<evidence type="ECO:0000313" key="5">
    <source>
        <dbReference type="Proteomes" id="UP001165289"/>
    </source>
</evidence>
<dbReference type="SUPFAM" id="SSF46689">
    <property type="entry name" value="Homeodomain-like"/>
    <property type="match status" value="1"/>
</dbReference>
<dbReference type="PANTHER" id="PTHR19303:SF73">
    <property type="entry name" value="PROTEIN PDC2"/>
    <property type="match status" value="1"/>
</dbReference>
<organism evidence="4 5">
    <name type="scientific">Oopsacas minuta</name>
    <dbReference type="NCBI Taxonomy" id="111878"/>
    <lineage>
        <taxon>Eukaryota</taxon>
        <taxon>Metazoa</taxon>
        <taxon>Porifera</taxon>
        <taxon>Hexactinellida</taxon>
        <taxon>Hexasterophora</taxon>
        <taxon>Lyssacinosida</taxon>
        <taxon>Leucopsacidae</taxon>
        <taxon>Oopsacas</taxon>
    </lineage>
</organism>
<keyword evidence="1" id="KW-0238">DNA-binding</keyword>
<accession>A0AAV7KHN4</accession>
<feature type="region of interest" description="Disordered" evidence="2">
    <location>
        <begin position="438"/>
        <end position="461"/>
    </location>
</feature>
<sequence length="461" mass="52138">MDSSGLGKRKRFSFAEKYKILKELDAGAKRPFLEQKHGISHGTLAGFLKDRAMIETSIASASNLDSKSTKLSRYPEIDTALLEWFRCLKSTAPDESVTCPFLLEKAICIAEKLKVRNVPGYLEPVFLDLNWIDRWKKRHNITSRQISGESQSADHAGADNWISTQLKLIREEFEDKDIFNADETGLFWKMTPDRTLSFRGDLCKGGKRSKERLTVLVAASALGERFPQLVIGKSKRPHCFRGVLNLPVEYDANRTAWMTSEIFEKWLRKLNNSMRFDDRKIAMILDNFSGHPNLNLSHIKLFFLPPNTASMTQPMDAGIIKNLKHHYRRFLVRKRLLAVDSETGFKLDLLQALDWLKMSWDNVTPTTIKHCYQHVGFKDLPATEETSAPDTSIWSSAEEAGLVSDGLSFEDFVALDDGVAIGPGANGLEIDDILNSLHPPSDDDVDIENDDNEYPPNIHVP</sequence>
<evidence type="ECO:0000256" key="1">
    <source>
        <dbReference type="ARBA" id="ARBA00023125"/>
    </source>
</evidence>
<dbReference type="InterPro" id="IPR006600">
    <property type="entry name" value="HTH_CenpB_DNA-bd_dom"/>
</dbReference>
<dbReference type="PANTHER" id="PTHR19303">
    <property type="entry name" value="TRANSPOSON"/>
    <property type="match status" value="1"/>
</dbReference>
<dbReference type="Pfam" id="PF03184">
    <property type="entry name" value="DDE_1"/>
    <property type="match status" value="1"/>
</dbReference>
<dbReference type="SMART" id="SM00674">
    <property type="entry name" value="CENPB"/>
    <property type="match status" value="1"/>
</dbReference>
<dbReference type="InterPro" id="IPR009057">
    <property type="entry name" value="Homeodomain-like_sf"/>
</dbReference>
<gene>
    <name evidence="4" type="ORF">LOD99_10375</name>
</gene>
<dbReference type="InterPro" id="IPR050863">
    <property type="entry name" value="CenT-Element_Derived"/>
</dbReference>
<feature type="compositionally biased region" description="Acidic residues" evidence="2">
    <location>
        <begin position="442"/>
        <end position="453"/>
    </location>
</feature>
<dbReference type="GO" id="GO:0003677">
    <property type="term" value="F:DNA binding"/>
    <property type="evidence" value="ECO:0007669"/>
    <property type="project" value="UniProtKB-KW"/>
</dbReference>
<dbReference type="PROSITE" id="PS51253">
    <property type="entry name" value="HTH_CENPB"/>
    <property type="match status" value="1"/>
</dbReference>
<proteinExistence type="predicted"/>
<dbReference type="InterPro" id="IPR004875">
    <property type="entry name" value="DDE_SF_endonuclease_dom"/>
</dbReference>